<gene>
    <name evidence="1" type="ORF">HPB47_006499</name>
</gene>
<accession>A0AC60PAY4</accession>
<comment type="caution">
    <text evidence="1">The sequence shown here is derived from an EMBL/GenBank/DDBJ whole genome shotgun (WGS) entry which is preliminary data.</text>
</comment>
<dbReference type="EMBL" id="JABSTQ010010963">
    <property type="protein sequence ID" value="KAG0416283.1"/>
    <property type="molecule type" value="Genomic_DNA"/>
</dbReference>
<sequence length="107" mass="10736">CIAHGAPTTPPVDPRAAAHVRTTSRHGRADASASQVASAIRAGFGTGTAACFPASAPCPPPDLCGREVPPERAASAGPHGAPPPKAKLTAKPTSEHVSEPELVYELG</sequence>
<evidence type="ECO:0000313" key="1">
    <source>
        <dbReference type="EMBL" id="KAG0416283.1"/>
    </source>
</evidence>
<protein>
    <submittedName>
        <fullName evidence="1">Uncharacterized protein</fullName>
    </submittedName>
</protein>
<feature type="non-terminal residue" evidence="1">
    <location>
        <position position="107"/>
    </location>
</feature>
<proteinExistence type="predicted"/>
<name>A0AC60PAY4_IXOPE</name>
<feature type="non-terminal residue" evidence="1">
    <location>
        <position position="1"/>
    </location>
</feature>
<keyword evidence="2" id="KW-1185">Reference proteome</keyword>
<organism evidence="1 2">
    <name type="scientific">Ixodes persulcatus</name>
    <name type="common">Taiga tick</name>
    <dbReference type="NCBI Taxonomy" id="34615"/>
    <lineage>
        <taxon>Eukaryota</taxon>
        <taxon>Metazoa</taxon>
        <taxon>Ecdysozoa</taxon>
        <taxon>Arthropoda</taxon>
        <taxon>Chelicerata</taxon>
        <taxon>Arachnida</taxon>
        <taxon>Acari</taxon>
        <taxon>Parasitiformes</taxon>
        <taxon>Ixodida</taxon>
        <taxon>Ixodoidea</taxon>
        <taxon>Ixodidae</taxon>
        <taxon>Ixodinae</taxon>
        <taxon>Ixodes</taxon>
    </lineage>
</organism>
<reference evidence="1 2" key="1">
    <citation type="journal article" date="2020" name="Cell">
        <title>Large-Scale Comparative Analyses of Tick Genomes Elucidate Their Genetic Diversity and Vector Capacities.</title>
        <authorList>
            <consortium name="Tick Genome and Microbiome Consortium (TIGMIC)"/>
            <person name="Jia N."/>
            <person name="Wang J."/>
            <person name="Shi W."/>
            <person name="Du L."/>
            <person name="Sun Y."/>
            <person name="Zhan W."/>
            <person name="Jiang J.F."/>
            <person name="Wang Q."/>
            <person name="Zhang B."/>
            <person name="Ji P."/>
            <person name="Bell-Sakyi L."/>
            <person name="Cui X.M."/>
            <person name="Yuan T.T."/>
            <person name="Jiang B.G."/>
            <person name="Yang W.F."/>
            <person name="Lam T.T."/>
            <person name="Chang Q.C."/>
            <person name="Ding S.J."/>
            <person name="Wang X.J."/>
            <person name="Zhu J.G."/>
            <person name="Ruan X.D."/>
            <person name="Zhao L."/>
            <person name="Wei J.T."/>
            <person name="Ye R.Z."/>
            <person name="Que T.C."/>
            <person name="Du C.H."/>
            <person name="Zhou Y.H."/>
            <person name="Cheng J.X."/>
            <person name="Dai P.F."/>
            <person name="Guo W.B."/>
            <person name="Han X.H."/>
            <person name="Huang E.J."/>
            <person name="Li L.F."/>
            <person name="Wei W."/>
            <person name="Gao Y.C."/>
            <person name="Liu J.Z."/>
            <person name="Shao H.Z."/>
            <person name="Wang X."/>
            <person name="Wang C.C."/>
            <person name="Yang T.C."/>
            <person name="Huo Q.B."/>
            <person name="Li W."/>
            <person name="Chen H.Y."/>
            <person name="Chen S.E."/>
            <person name="Zhou L.G."/>
            <person name="Ni X.B."/>
            <person name="Tian J.H."/>
            <person name="Sheng Y."/>
            <person name="Liu T."/>
            <person name="Pan Y.S."/>
            <person name="Xia L.Y."/>
            <person name="Li J."/>
            <person name="Zhao F."/>
            <person name="Cao W.C."/>
        </authorList>
    </citation>
    <scope>NUCLEOTIDE SEQUENCE [LARGE SCALE GENOMIC DNA]</scope>
    <source>
        <strain evidence="1">Iper-2018</strain>
    </source>
</reference>
<evidence type="ECO:0000313" key="2">
    <source>
        <dbReference type="Proteomes" id="UP000805193"/>
    </source>
</evidence>
<dbReference type="Proteomes" id="UP000805193">
    <property type="component" value="Unassembled WGS sequence"/>
</dbReference>